<gene>
    <name evidence="10" type="ORF">CBYS24578_00010662</name>
</gene>
<dbReference type="PANTHER" id="PTHR47782:SF1">
    <property type="entry name" value="PYRIMIDINE PATHWAY REGULATORY PROTEIN 1"/>
    <property type="match status" value="1"/>
</dbReference>
<dbReference type="InterPro" id="IPR052202">
    <property type="entry name" value="Yeast_MetPath_Reg"/>
</dbReference>
<dbReference type="CDD" id="cd12148">
    <property type="entry name" value="fungal_TF_MHR"/>
    <property type="match status" value="1"/>
</dbReference>
<dbReference type="GO" id="GO:0045944">
    <property type="term" value="P:positive regulation of transcription by RNA polymerase II"/>
    <property type="evidence" value="ECO:0007669"/>
    <property type="project" value="TreeGrafter"/>
</dbReference>
<evidence type="ECO:0000256" key="4">
    <source>
        <dbReference type="ARBA" id="ARBA00023015"/>
    </source>
</evidence>
<evidence type="ECO:0000256" key="7">
    <source>
        <dbReference type="ARBA" id="ARBA00023242"/>
    </source>
</evidence>
<evidence type="ECO:0000256" key="2">
    <source>
        <dbReference type="ARBA" id="ARBA00022723"/>
    </source>
</evidence>
<dbReference type="GO" id="GO:0005634">
    <property type="term" value="C:nucleus"/>
    <property type="evidence" value="ECO:0007669"/>
    <property type="project" value="UniProtKB-SubCell"/>
</dbReference>
<protein>
    <recommendedName>
        <fullName evidence="9">Xylanolytic transcriptional activator regulatory domain-containing protein</fullName>
    </recommendedName>
</protein>
<feature type="region of interest" description="Disordered" evidence="8">
    <location>
        <begin position="28"/>
        <end position="69"/>
    </location>
</feature>
<reference evidence="10 11" key="2">
    <citation type="submission" date="2021-10" db="EMBL/GenBank/DDBJ databases">
        <authorList>
            <person name="Piombo E."/>
        </authorList>
    </citation>
    <scope>NUCLEOTIDE SEQUENCE [LARGE SCALE GENOMIC DNA]</scope>
</reference>
<evidence type="ECO:0000313" key="11">
    <source>
        <dbReference type="Proteomes" id="UP000754883"/>
    </source>
</evidence>
<dbReference type="GO" id="GO:0008270">
    <property type="term" value="F:zinc ion binding"/>
    <property type="evidence" value="ECO:0007669"/>
    <property type="project" value="InterPro"/>
</dbReference>
<feature type="domain" description="Xylanolytic transcriptional activator regulatory" evidence="9">
    <location>
        <begin position="282"/>
        <end position="356"/>
    </location>
</feature>
<dbReference type="Pfam" id="PF04082">
    <property type="entry name" value="Fungal_trans"/>
    <property type="match status" value="1"/>
</dbReference>
<feature type="compositionally biased region" description="Basic and acidic residues" evidence="8">
    <location>
        <begin position="28"/>
        <end position="42"/>
    </location>
</feature>
<dbReference type="GO" id="GO:0043565">
    <property type="term" value="F:sequence-specific DNA binding"/>
    <property type="evidence" value="ECO:0007669"/>
    <property type="project" value="TreeGrafter"/>
</dbReference>
<accession>A0A9N9Y049</accession>
<evidence type="ECO:0000256" key="5">
    <source>
        <dbReference type="ARBA" id="ARBA00023125"/>
    </source>
</evidence>
<dbReference type="OrthoDB" id="189997at2759"/>
<keyword evidence="4" id="KW-0805">Transcription regulation</keyword>
<organism evidence="10 11">
    <name type="scientific">Clonostachys byssicola</name>
    <dbReference type="NCBI Taxonomy" id="160290"/>
    <lineage>
        <taxon>Eukaryota</taxon>
        <taxon>Fungi</taxon>
        <taxon>Dikarya</taxon>
        <taxon>Ascomycota</taxon>
        <taxon>Pezizomycotina</taxon>
        <taxon>Sordariomycetes</taxon>
        <taxon>Hypocreomycetidae</taxon>
        <taxon>Hypocreales</taxon>
        <taxon>Bionectriaceae</taxon>
        <taxon>Clonostachys</taxon>
    </lineage>
</organism>
<dbReference type="EMBL" id="CABFNO020001443">
    <property type="protein sequence ID" value="CAG9988020.1"/>
    <property type="molecule type" value="Genomic_DNA"/>
</dbReference>
<evidence type="ECO:0000256" key="3">
    <source>
        <dbReference type="ARBA" id="ARBA00022833"/>
    </source>
</evidence>
<evidence type="ECO:0000259" key="9">
    <source>
        <dbReference type="SMART" id="SM00906"/>
    </source>
</evidence>
<dbReference type="SMART" id="SM00906">
    <property type="entry name" value="Fungal_trans"/>
    <property type="match status" value="1"/>
</dbReference>
<comment type="caution">
    <text evidence="10">The sequence shown here is derived from an EMBL/GenBank/DDBJ whole genome shotgun (WGS) entry which is preliminary data.</text>
</comment>
<comment type="subcellular location">
    <subcellularLocation>
        <location evidence="1">Nucleus</location>
    </subcellularLocation>
</comment>
<evidence type="ECO:0000313" key="10">
    <source>
        <dbReference type="EMBL" id="CAG9988020.1"/>
    </source>
</evidence>
<dbReference type="GO" id="GO:0000981">
    <property type="term" value="F:DNA-binding transcription factor activity, RNA polymerase II-specific"/>
    <property type="evidence" value="ECO:0007669"/>
    <property type="project" value="TreeGrafter"/>
</dbReference>
<keyword evidence="2" id="KW-0479">Metal-binding</keyword>
<sequence>MLGILLQWQIVLDSPWYHKEKENERLRQLVGTEARDTERLAPDQEPATSARYPRRAPNFSPPVESGITGSIQSHTQEGLLPLSSTPSQDGSAEQPYRPGDIAHELGMISVSAGVSKYIGPSSGFSIARLVFARADQASGDRLRASALEDTEGDLGSRSFLMLKPAPLPASEQEALELSQIFFEHVHPRYPFLHEPTHMRRIAEVYRNPQAPIDLRFQVTMVLAISAIIMSRRLRKPFNGEGMCATAMEYADQVDFQNSAEGVQCLLLIYLFTLHSPVLGFNPWYLNYQCLAAIVDLGFHHDIVSTQSVDRYGGEMRRRIFWVAYSVDRILASTLGRPIGFGDEACDLKVKPMELLLGELHADAASQMPDLLDDQQLELLRTNGQFPEPSPNIDMSSSSCSLVHFKLALFNSEIIYVLHSKAAAPEYTYPQVPDIDTWKSGLYTRLLSVHEEFSDLQSEHKYLWLLCEIRYHEVVMLLFRPTPRLRHPGQASLYQCFTSAEATINLWKNLADSNRISYSWSSVHSICLSAITVLYCIWMVRDLAVSTEISDLTQTMMTAISLLSASGEYWSDASRCRDSLNNLAAATIKWLVGVRANTMATAQPQDPVARPEPPSYTELGNSMPQCNETAAQILPGNMPDRGLQWDPDFPWIDTYINSEDLTTLFRTSNFEDCDLTSTVEGMFSEFPPILNLCHENVCRM</sequence>
<proteinExistence type="predicted"/>
<dbReference type="AlphaFoldDB" id="A0A9N9Y049"/>
<dbReference type="GO" id="GO:0006351">
    <property type="term" value="P:DNA-templated transcription"/>
    <property type="evidence" value="ECO:0007669"/>
    <property type="project" value="InterPro"/>
</dbReference>
<keyword evidence="7" id="KW-0539">Nucleus</keyword>
<keyword evidence="11" id="KW-1185">Reference proteome</keyword>
<reference evidence="11" key="1">
    <citation type="submission" date="2019-06" db="EMBL/GenBank/DDBJ databases">
        <authorList>
            <person name="Broberg M."/>
        </authorList>
    </citation>
    <scope>NUCLEOTIDE SEQUENCE [LARGE SCALE GENOMIC DNA]</scope>
</reference>
<dbReference type="Proteomes" id="UP000754883">
    <property type="component" value="Unassembled WGS sequence"/>
</dbReference>
<name>A0A9N9Y049_9HYPO</name>
<keyword evidence="6" id="KW-0804">Transcription</keyword>
<evidence type="ECO:0000256" key="8">
    <source>
        <dbReference type="SAM" id="MobiDB-lite"/>
    </source>
</evidence>
<evidence type="ECO:0000256" key="6">
    <source>
        <dbReference type="ARBA" id="ARBA00023163"/>
    </source>
</evidence>
<keyword evidence="3" id="KW-0862">Zinc</keyword>
<evidence type="ECO:0000256" key="1">
    <source>
        <dbReference type="ARBA" id="ARBA00004123"/>
    </source>
</evidence>
<dbReference type="PANTHER" id="PTHR47782">
    <property type="entry name" value="ZN(II)2CYS6 TRANSCRIPTION FACTOR (EUROFUNG)-RELATED"/>
    <property type="match status" value="1"/>
</dbReference>
<keyword evidence="5" id="KW-0238">DNA-binding</keyword>
<dbReference type="InterPro" id="IPR007219">
    <property type="entry name" value="XnlR_reg_dom"/>
</dbReference>